<name>A0A848F4I7_9BURK</name>
<keyword evidence="2" id="KW-1185">Reference proteome</keyword>
<evidence type="ECO:0000313" key="1">
    <source>
        <dbReference type="EMBL" id="NML13516.1"/>
    </source>
</evidence>
<evidence type="ECO:0000313" key="2">
    <source>
        <dbReference type="Proteomes" id="UP000574067"/>
    </source>
</evidence>
<sequence>MLFFIRIVQEKHSALLSSVDALLRALVGEDGNLKLVSAKAVMTAATDLLAILSGGDVPAWLGNVIVCARNFGTRQWSAGELLVNLIDVKREIESHKWKFDETSENAFDFDRTFDQCRKQSKIPDLFNEISKLLEDIRGSNEIDSISMLKALGKVSATLKKSRDGSYFALNGAWELLLGSLNNYMWNELVKLPGLGAPLEALAKGIQEVDREMSKLHKQVHDEMARTVGTEVKALSHKPLFSFVEYGRNGRLLPDAGSPKLQVLSA</sequence>
<dbReference type="EMBL" id="JABBFW010000001">
    <property type="protein sequence ID" value="NML13516.1"/>
    <property type="molecule type" value="Genomic_DNA"/>
</dbReference>
<reference evidence="1 2" key="1">
    <citation type="submission" date="2020-04" db="EMBL/GenBank/DDBJ databases">
        <title>Azohydromonas sp. isolated from soil.</title>
        <authorList>
            <person name="Dahal R.H."/>
        </authorList>
    </citation>
    <scope>NUCLEOTIDE SEQUENCE [LARGE SCALE GENOMIC DNA]</scope>
    <source>
        <strain evidence="1 2">G-1-1-14</strain>
    </source>
</reference>
<dbReference type="Proteomes" id="UP000574067">
    <property type="component" value="Unassembled WGS sequence"/>
</dbReference>
<proteinExistence type="predicted"/>
<protein>
    <submittedName>
        <fullName evidence="1">Uncharacterized protein</fullName>
    </submittedName>
</protein>
<comment type="caution">
    <text evidence="1">The sequence shown here is derived from an EMBL/GenBank/DDBJ whole genome shotgun (WGS) entry which is preliminary data.</text>
</comment>
<organism evidence="1 2">
    <name type="scientific">Azohydromonas caseinilytica</name>
    <dbReference type="NCBI Taxonomy" id="2728836"/>
    <lineage>
        <taxon>Bacteria</taxon>
        <taxon>Pseudomonadati</taxon>
        <taxon>Pseudomonadota</taxon>
        <taxon>Betaproteobacteria</taxon>
        <taxon>Burkholderiales</taxon>
        <taxon>Sphaerotilaceae</taxon>
        <taxon>Azohydromonas</taxon>
    </lineage>
</organism>
<dbReference type="AlphaFoldDB" id="A0A848F4I7"/>
<accession>A0A848F4I7</accession>
<gene>
    <name evidence="1" type="ORF">HHL10_00795</name>
</gene>